<reference evidence="2" key="1">
    <citation type="submission" date="2016-03" db="EMBL/GenBank/DDBJ databases">
        <authorList>
            <person name="Guldener U."/>
        </authorList>
    </citation>
    <scope>NUCLEOTIDE SEQUENCE [LARGE SCALE GENOMIC DNA]</scope>
</reference>
<evidence type="ECO:0000313" key="1">
    <source>
        <dbReference type="EMBL" id="CZT53316.1"/>
    </source>
</evidence>
<dbReference type="AlphaFoldDB" id="A0A1E1MW64"/>
<gene>
    <name evidence="1" type="ORF">RSE6_14802</name>
</gene>
<accession>A0A1E1MW64</accession>
<dbReference type="Proteomes" id="UP000177625">
    <property type="component" value="Unassembled WGS sequence"/>
</dbReference>
<name>A0A1E1MW64_RHYSE</name>
<protein>
    <submittedName>
        <fullName evidence="1">Uncharacterized protein</fullName>
    </submittedName>
</protein>
<proteinExistence type="predicted"/>
<dbReference type="EMBL" id="FJVC01000713">
    <property type="protein sequence ID" value="CZT53316.1"/>
    <property type="molecule type" value="Genomic_DNA"/>
</dbReference>
<sequence length="105" mass="12022">MKIRNTNEAQQISLKLLSPIHSLLEESDRFTKDKKEILSRYFYKIENLAADFDNMLNGLEAYYKLILVRNLTSKGELIDTIICGSISKTLRSITKILDMIGILAL</sequence>
<keyword evidence="2" id="KW-1185">Reference proteome</keyword>
<evidence type="ECO:0000313" key="2">
    <source>
        <dbReference type="Proteomes" id="UP000177625"/>
    </source>
</evidence>
<organism evidence="1 2">
    <name type="scientific">Rhynchosporium secalis</name>
    <name type="common">Barley scald fungus</name>
    <dbReference type="NCBI Taxonomy" id="38038"/>
    <lineage>
        <taxon>Eukaryota</taxon>
        <taxon>Fungi</taxon>
        <taxon>Dikarya</taxon>
        <taxon>Ascomycota</taxon>
        <taxon>Pezizomycotina</taxon>
        <taxon>Leotiomycetes</taxon>
        <taxon>Helotiales</taxon>
        <taxon>Ploettnerulaceae</taxon>
        <taxon>Rhynchosporium</taxon>
    </lineage>
</organism>